<name>A0AC59Z675_RANTA</name>
<reference evidence="1" key="2">
    <citation type="submission" date="2025-03" db="EMBL/GenBank/DDBJ databases">
        <authorList>
            <consortium name="ELIXIR-Norway"/>
            <consortium name="Elixir Norway"/>
        </authorList>
    </citation>
    <scope>NUCLEOTIDE SEQUENCE</scope>
</reference>
<dbReference type="Proteomes" id="UP001162501">
    <property type="component" value="Chromosome 24"/>
</dbReference>
<sequence>MPGPVWCHKNLPKAALLSTLAHAVLGIWGEPTLVLTLKEGRWLLGCGGKDCGQKVQSAGGVRRQSGKASWRSGPGADEGTVCAKAWGWESGLPPTWGPCEDGGGGWAGCPGSLQAAGFGGGKRRELGTGEPL</sequence>
<organism evidence="1 2">
    <name type="scientific">Rangifer tarandus platyrhynchus</name>
    <name type="common">Svalbard reindeer</name>
    <dbReference type="NCBI Taxonomy" id="3082113"/>
    <lineage>
        <taxon>Eukaryota</taxon>
        <taxon>Metazoa</taxon>
        <taxon>Chordata</taxon>
        <taxon>Craniata</taxon>
        <taxon>Vertebrata</taxon>
        <taxon>Euteleostomi</taxon>
        <taxon>Mammalia</taxon>
        <taxon>Eutheria</taxon>
        <taxon>Laurasiatheria</taxon>
        <taxon>Artiodactyla</taxon>
        <taxon>Ruminantia</taxon>
        <taxon>Pecora</taxon>
        <taxon>Cervidae</taxon>
        <taxon>Odocoileinae</taxon>
        <taxon>Rangifer</taxon>
    </lineage>
</organism>
<evidence type="ECO:0000313" key="2">
    <source>
        <dbReference type="Proteomes" id="UP001162501"/>
    </source>
</evidence>
<gene>
    <name evidence="1" type="ORF">MRATA1EN22A_LOCUS14437</name>
</gene>
<reference evidence="1" key="1">
    <citation type="submission" date="2023-05" db="EMBL/GenBank/DDBJ databases">
        <authorList>
            <consortium name="ELIXIR-Norway"/>
        </authorList>
    </citation>
    <scope>NUCLEOTIDE SEQUENCE</scope>
</reference>
<proteinExistence type="predicted"/>
<protein>
    <submittedName>
        <fullName evidence="1">Uncharacterized protein</fullName>
    </submittedName>
</protein>
<evidence type="ECO:0000313" key="1">
    <source>
        <dbReference type="EMBL" id="CAN0255997.1"/>
    </source>
</evidence>
<accession>A0AC59Z675</accession>
<dbReference type="EMBL" id="OX596108">
    <property type="protein sequence ID" value="CAN0255997.1"/>
    <property type="molecule type" value="Genomic_DNA"/>
</dbReference>